<dbReference type="SUPFAM" id="SSF50044">
    <property type="entry name" value="SH3-domain"/>
    <property type="match status" value="1"/>
</dbReference>
<dbReference type="PRINTS" id="PR00452">
    <property type="entry name" value="SH3DOMAIN"/>
</dbReference>
<gene>
    <name evidence="7" type="ORF">AGERDE_LOCUS2951</name>
</gene>
<dbReference type="GO" id="GO:0051666">
    <property type="term" value="P:actin cortical patch localization"/>
    <property type="evidence" value="ECO:0007669"/>
    <property type="project" value="InterPro"/>
</dbReference>
<sequence>MAATGGFITNKLPLPIDIYLTFALGFITLILSGAVCVPKISRSYGFQHGLLIINGLLSLFWLADSILIVLRADNGSMIDKYFIDTQIFNNTFYDHKYDTDPSYEKKLQEITVLGTIVMVMSWLQFFLLALTIVVKFTEKQQDDDHPSSYDKDAPELDMEATDNLTLVLDTMNEKKQQKISKNKIGIKKQSSEEEYAMAKYNFRNQEDTDFKFKIGDRIRVVKRTRKESDWWTGEFDGKVGQFPGNYVRLL</sequence>
<accession>A0A9N8Z5S8</accession>
<organism evidence="7 8">
    <name type="scientific">Ambispora gerdemannii</name>
    <dbReference type="NCBI Taxonomy" id="144530"/>
    <lineage>
        <taxon>Eukaryota</taxon>
        <taxon>Fungi</taxon>
        <taxon>Fungi incertae sedis</taxon>
        <taxon>Mucoromycota</taxon>
        <taxon>Glomeromycotina</taxon>
        <taxon>Glomeromycetes</taxon>
        <taxon>Archaeosporales</taxon>
        <taxon>Ambisporaceae</taxon>
        <taxon>Ambispora</taxon>
    </lineage>
</organism>
<dbReference type="PANTHER" id="PTHR47174">
    <property type="entry name" value="BRIDGING INTEGRATOR 3"/>
    <property type="match status" value="1"/>
</dbReference>
<dbReference type="InterPro" id="IPR001452">
    <property type="entry name" value="SH3_domain"/>
</dbReference>
<feature type="transmembrane region" description="Helical" evidence="5">
    <location>
        <begin position="110"/>
        <end position="134"/>
    </location>
</feature>
<dbReference type="GO" id="GO:0097320">
    <property type="term" value="P:plasma membrane tubulation"/>
    <property type="evidence" value="ECO:0007669"/>
    <property type="project" value="TreeGrafter"/>
</dbReference>
<keyword evidence="5" id="KW-0812">Transmembrane</keyword>
<evidence type="ECO:0000313" key="7">
    <source>
        <dbReference type="EMBL" id="CAG8475376.1"/>
    </source>
</evidence>
<dbReference type="GO" id="GO:0008289">
    <property type="term" value="F:lipid binding"/>
    <property type="evidence" value="ECO:0007669"/>
    <property type="project" value="TreeGrafter"/>
</dbReference>
<feature type="transmembrane region" description="Helical" evidence="5">
    <location>
        <begin position="49"/>
        <end position="70"/>
    </location>
</feature>
<feature type="transmembrane region" description="Helical" evidence="5">
    <location>
        <begin position="18"/>
        <end position="37"/>
    </location>
</feature>
<dbReference type="InterPro" id="IPR036028">
    <property type="entry name" value="SH3-like_dom_sf"/>
</dbReference>
<dbReference type="SMART" id="SM00326">
    <property type="entry name" value="SH3"/>
    <property type="match status" value="1"/>
</dbReference>
<dbReference type="PANTHER" id="PTHR47174:SF3">
    <property type="entry name" value="BRIDGING INTEGRATOR 3"/>
    <property type="match status" value="1"/>
</dbReference>
<dbReference type="Pfam" id="PF14604">
    <property type="entry name" value="SH3_9"/>
    <property type="match status" value="1"/>
</dbReference>
<protein>
    <submittedName>
        <fullName evidence="7">9486_t:CDS:1</fullName>
    </submittedName>
</protein>
<feature type="domain" description="SH3" evidence="6">
    <location>
        <begin position="191"/>
        <end position="250"/>
    </location>
</feature>
<comment type="subcellular location">
    <subcellularLocation>
        <location evidence="1">Cytoplasm</location>
    </subcellularLocation>
</comment>
<name>A0A9N8Z5S8_9GLOM</name>
<evidence type="ECO:0000259" key="6">
    <source>
        <dbReference type="PROSITE" id="PS50002"/>
    </source>
</evidence>
<dbReference type="EMBL" id="CAJVPL010000263">
    <property type="protein sequence ID" value="CAG8475376.1"/>
    <property type="molecule type" value="Genomic_DNA"/>
</dbReference>
<dbReference type="FunFam" id="2.30.30.40:FF:000100">
    <property type="entry name" value="SH3 domain-containing YSC84-like protein 1"/>
    <property type="match status" value="1"/>
</dbReference>
<dbReference type="GO" id="GO:0006897">
    <property type="term" value="P:endocytosis"/>
    <property type="evidence" value="ECO:0007669"/>
    <property type="project" value="InterPro"/>
</dbReference>
<evidence type="ECO:0000256" key="5">
    <source>
        <dbReference type="SAM" id="Phobius"/>
    </source>
</evidence>
<reference evidence="7" key="1">
    <citation type="submission" date="2021-06" db="EMBL/GenBank/DDBJ databases">
        <authorList>
            <person name="Kallberg Y."/>
            <person name="Tangrot J."/>
            <person name="Rosling A."/>
        </authorList>
    </citation>
    <scope>NUCLEOTIDE SEQUENCE</scope>
    <source>
        <strain evidence="7">MT106</strain>
    </source>
</reference>
<evidence type="ECO:0000313" key="8">
    <source>
        <dbReference type="Proteomes" id="UP000789831"/>
    </source>
</evidence>
<keyword evidence="5" id="KW-1133">Transmembrane helix</keyword>
<keyword evidence="5" id="KW-0472">Membrane</keyword>
<proteinExistence type="predicted"/>
<keyword evidence="2 4" id="KW-0728">SH3 domain</keyword>
<dbReference type="InterPro" id="IPR046982">
    <property type="entry name" value="BIN3/RVS161-like"/>
</dbReference>
<evidence type="ECO:0000256" key="3">
    <source>
        <dbReference type="ARBA" id="ARBA00022490"/>
    </source>
</evidence>
<evidence type="ECO:0000256" key="4">
    <source>
        <dbReference type="PROSITE-ProRule" id="PRU00192"/>
    </source>
</evidence>
<dbReference type="Gene3D" id="2.30.30.40">
    <property type="entry name" value="SH3 Domains"/>
    <property type="match status" value="1"/>
</dbReference>
<evidence type="ECO:0000256" key="1">
    <source>
        <dbReference type="ARBA" id="ARBA00004496"/>
    </source>
</evidence>
<keyword evidence="3" id="KW-0963">Cytoplasm</keyword>
<dbReference type="PROSITE" id="PS50002">
    <property type="entry name" value="SH3"/>
    <property type="match status" value="1"/>
</dbReference>
<dbReference type="OrthoDB" id="19092at2759"/>
<dbReference type="GO" id="GO:0005737">
    <property type="term" value="C:cytoplasm"/>
    <property type="evidence" value="ECO:0007669"/>
    <property type="project" value="UniProtKB-SubCell"/>
</dbReference>
<dbReference type="GO" id="GO:0015629">
    <property type="term" value="C:actin cytoskeleton"/>
    <property type="evidence" value="ECO:0007669"/>
    <property type="project" value="TreeGrafter"/>
</dbReference>
<dbReference type="Proteomes" id="UP000789831">
    <property type="component" value="Unassembled WGS sequence"/>
</dbReference>
<evidence type="ECO:0000256" key="2">
    <source>
        <dbReference type="ARBA" id="ARBA00022443"/>
    </source>
</evidence>
<keyword evidence="8" id="KW-1185">Reference proteome</keyword>
<comment type="caution">
    <text evidence="7">The sequence shown here is derived from an EMBL/GenBank/DDBJ whole genome shotgun (WGS) entry which is preliminary data.</text>
</comment>
<dbReference type="AlphaFoldDB" id="A0A9N8Z5S8"/>